<dbReference type="Pfam" id="PF07681">
    <property type="entry name" value="DoxX"/>
    <property type="match status" value="1"/>
</dbReference>
<dbReference type="PANTHER" id="PTHR39157:SF1">
    <property type="entry name" value="DOXX FAMILY PROTEIN"/>
    <property type="match status" value="1"/>
</dbReference>
<comment type="subcellular location">
    <subcellularLocation>
        <location evidence="1">Membrane</location>
        <topology evidence="1">Multi-pass membrane protein</topology>
    </subcellularLocation>
</comment>
<keyword evidence="7" id="KW-1185">Reference proteome</keyword>
<feature type="transmembrane region" description="Helical" evidence="5">
    <location>
        <begin position="99"/>
        <end position="117"/>
    </location>
</feature>
<dbReference type="Proteomes" id="UP001518976">
    <property type="component" value="Unassembled WGS sequence"/>
</dbReference>
<evidence type="ECO:0000256" key="3">
    <source>
        <dbReference type="ARBA" id="ARBA00022989"/>
    </source>
</evidence>
<protein>
    <submittedName>
        <fullName evidence="6">DoxX family protein</fullName>
    </submittedName>
</protein>
<name>A0ABS3WV68_9ACTN</name>
<accession>A0ABS3WV68</accession>
<keyword evidence="2 5" id="KW-0812">Transmembrane</keyword>
<sequence length="189" mass="19492">MSVTGPAGGRADDGPKAVSAYPGPVAGAPVGIRGTASRYALLPLRLFLGITFLYAGIDKLTDPGFLTAKGPGSFAGTLAAVHDGAGATWMVELAQQSPQGFGAAIAVGEIAVGLGTLCGLWARLAAAGGALLSFCLWLTVSWSSDPYYYGNDLPYLMAWLPLVMAGAPMFSLDALLAVRKRRRGQQIFG</sequence>
<evidence type="ECO:0000313" key="7">
    <source>
        <dbReference type="Proteomes" id="UP001518976"/>
    </source>
</evidence>
<evidence type="ECO:0000256" key="1">
    <source>
        <dbReference type="ARBA" id="ARBA00004141"/>
    </source>
</evidence>
<dbReference type="PANTHER" id="PTHR39157">
    <property type="entry name" value="INTEGRAL MEMBRANE PROTEIN-RELATED"/>
    <property type="match status" value="1"/>
</dbReference>
<keyword evidence="4 5" id="KW-0472">Membrane</keyword>
<reference evidence="6 7" key="1">
    <citation type="submission" date="2021-02" db="EMBL/GenBank/DDBJ databases">
        <title>Streptomyces spirodelae sp. nov., isolated from duckweed.</title>
        <authorList>
            <person name="Saimee Y."/>
            <person name="Duangmal K."/>
        </authorList>
    </citation>
    <scope>NUCLEOTIDE SEQUENCE [LARGE SCALE GENOMIC DNA]</scope>
    <source>
        <strain evidence="6 7">DW4-2</strain>
    </source>
</reference>
<evidence type="ECO:0000256" key="4">
    <source>
        <dbReference type="ARBA" id="ARBA00023136"/>
    </source>
</evidence>
<feature type="transmembrane region" description="Helical" evidence="5">
    <location>
        <begin position="156"/>
        <end position="178"/>
    </location>
</feature>
<keyword evidence="3 5" id="KW-1133">Transmembrane helix</keyword>
<dbReference type="InterPro" id="IPR032808">
    <property type="entry name" value="DoxX"/>
</dbReference>
<gene>
    <name evidence="6" type="ORF">JW592_14910</name>
</gene>
<comment type="caution">
    <text evidence="6">The sequence shown here is derived from an EMBL/GenBank/DDBJ whole genome shotgun (WGS) entry which is preliminary data.</text>
</comment>
<evidence type="ECO:0000256" key="5">
    <source>
        <dbReference type="SAM" id="Phobius"/>
    </source>
</evidence>
<feature type="transmembrane region" description="Helical" evidence="5">
    <location>
        <begin position="124"/>
        <end position="144"/>
    </location>
</feature>
<evidence type="ECO:0000313" key="6">
    <source>
        <dbReference type="EMBL" id="MBO8186742.1"/>
    </source>
</evidence>
<evidence type="ECO:0000256" key="2">
    <source>
        <dbReference type="ARBA" id="ARBA00022692"/>
    </source>
</evidence>
<dbReference type="EMBL" id="JAFFZN010000012">
    <property type="protein sequence ID" value="MBO8186742.1"/>
    <property type="molecule type" value="Genomic_DNA"/>
</dbReference>
<organism evidence="6 7">
    <name type="scientific">Streptomyces spirodelae</name>
    <dbReference type="NCBI Taxonomy" id="2812904"/>
    <lineage>
        <taxon>Bacteria</taxon>
        <taxon>Bacillati</taxon>
        <taxon>Actinomycetota</taxon>
        <taxon>Actinomycetes</taxon>
        <taxon>Kitasatosporales</taxon>
        <taxon>Streptomycetaceae</taxon>
        <taxon>Streptomyces</taxon>
    </lineage>
</organism>
<proteinExistence type="predicted"/>
<dbReference type="RefSeq" id="WP_209265549.1">
    <property type="nucleotide sequence ID" value="NZ_JAFFZN010000012.1"/>
</dbReference>
<feature type="transmembrane region" description="Helical" evidence="5">
    <location>
        <begin position="39"/>
        <end position="57"/>
    </location>
</feature>